<sequence>MAEGDGVANQGIRVRLDGTATERDIGALRKWLEREEPLDERVRAGELRIQERPRTDGTGAPMGVGMDIVLVVTGAAASVFFQELLDQVKRAVSAWQANRRDVEDGAPPEDRVEPVNLDDR</sequence>
<evidence type="ECO:0000313" key="2">
    <source>
        <dbReference type="EMBL" id="MEZ3180166.1"/>
    </source>
</evidence>
<feature type="region of interest" description="Disordered" evidence="1">
    <location>
        <begin position="96"/>
        <end position="120"/>
    </location>
</feature>
<feature type="compositionally biased region" description="Basic and acidic residues" evidence="1">
    <location>
        <begin position="98"/>
        <end position="120"/>
    </location>
</feature>
<protein>
    <submittedName>
        <fullName evidence="2">Uncharacterized protein</fullName>
    </submittedName>
</protein>
<organism evidence="2 3">
    <name type="scientific">Streptomyces pimonensis</name>
    <dbReference type="NCBI Taxonomy" id="2860288"/>
    <lineage>
        <taxon>Bacteria</taxon>
        <taxon>Bacillati</taxon>
        <taxon>Actinomycetota</taxon>
        <taxon>Actinomycetes</taxon>
        <taxon>Kitasatosporales</taxon>
        <taxon>Streptomycetaceae</taxon>
        <taxon>Streptomyces</taxon>
    </lineage>
</organism>
<dbReference type="Pfam" id="PF19953">
    <property type="entry name" value="EACC1"/>
    <property type="match status" value="1"/>
</dbReference>
<evidence type="ECO:0000313" key="3">
    <source>
        <dbReference type="Proteomes" id="UP001567537"/>
    </source>
</evidence>
<name>A0ABV4IZS0_9ACTN</name>
<keyword evidence="3" id="KW-1185">Reference proteome</keyword>
<accession>A0ABV4IZS0</accession>
<dbReference type="RefSeq" id="WP_371238715.1">
    <property type="nucleotide sequence ID" value="NZ_JAHWZY010000014.1"/>
</dbReference>
<proteinExistence type="predicted"/>
<reference evidence="2 3" key="1">
    <citation type="journal article" date="2021" name="Res Sq">
        <title>Streptomyces Pimoensis sp. nov., Isolated From the Taklimakan Desert in Xinjiang, China.</title>
        <authorList>
            <person name="Zhang P."/>
            <person name="Luo X."/>
            <person name="Luo X."/>
            <person name="Liu Z."/>
            <person name="Xia Z."/>
            <person name="Wan C."/>
            <person name="zhang L."/>
        </authorList>
    </citation>
    <scope>NUCLEOTIDE SEQUENCE [LARGE SCALE GENOMIC DNA]</scope>
    <source>
        <strain evidence="2 3">TRM75549</strain>
    </source>
</reference>
<dbReference type="Proteomes" id="UP001567537">
    <property type="component" value="Unassembled WGS sequence"/>
</dbReference>
<gene>
    <name evidence="2" type="ORF">KYY02_16180</name>
</gene>
<dbReference type="InterPro" id="IPR045428">
    <property type="entry name" value="EACC1"/>
</dbReference>
<evidence type="ECO:0000256" key="1">
    <source>
        <dbReference type="SAM" id="MobiDB-lite"/>
    </source>
</evidence>
<comment type="caution">
    <text evidence="2">The sequence shown here is derived from an EMBL/GenBank/DDBJ whole genome shotgun (WGS) entry which is preliminary data.</text>
</comment>
<dbReference type="EMBL" id="JAHWZY010000014">
    <property type="protein sequence ID" value="MEZ3180166.1"/>
    <property type="molecule type" value="Genomic_DNA"/>
</dbReference>